<dbReference type="PROSITE" id="PS50977">
    <property type="entry name" value="HTH_TETR_2"/>
    <property type="match status" value="1"/>
</dbReference>
<evidence type="ECO:0000313" key="7">
    <source>
        <dbReference type="Proteomes" id="UP000561617"/>
    </source>
</evidence>
<keyword evidence="2 4" id="KW-0238">DNA-binding</keyword>
<dbReference type="PANTHER" id="PTHR47506">
    <property type="entry name" value="TRANSCRIPTIONAL REGULATORY PROTEIN"/>
    <property type="match status" value="1"/>
</dbReference>
<reference evidence="6 7" key="1">
    <citation type="submission" date="2020-03" db="EMBL/GenBank/DDBJ databases">
        <title>Soil Listeria distribution.</title>
        <authorList>
            <person name="Liao J."/>
            <person name="Wiedmann M."/>
        </authorList>
    </citation>
    <scope>NUCLEOTIDE SEQUENCE [LARGE SCALE GENOMIC DNA]</scope>
    <source>
        <strain evidence="6 7">FSL L7-1554</strain>
    </source>
</reference>
<comment type="caution">
    <text evidence="6">The sequence shown here is derived from an EMBL/GenBank/DDBJ whole genome shotgun (WGS) entry which is preliminary data.</text>
</comment>
<keyword evidence="1" id="KW-0805">Transcription regulation</keyword>
<evidence type="ECO:0000256" key="4">
    <source>
        <dbReference type="PROSITE-ProRule" id="PRU00335"/>
    </source>
</evidence>
<dbReference type="EMBL" id="JAASTW010000017">
    <property type="protein sequence ID" value="MBC1489761.1"/>
    <property type="molecule type" value="Genomic_DNA"/>
</dbReference>
<dbReference type="SUPFAM" id="SSF46689">
    <property type="entry name" value="Homeodomain-like"/>
    <property type="match status" value="1"/>
</dbReference>
<feature type="DNA-binding region" description="H-T-H motif" evidence="4">
    <location>
        <begin position="29"/>
        <end position="48"/>
    </location>
</feature>
<dbReference type="PANTHER" id="PTHR47506:SF1">
    <property type="entry name" value="HTH-TYPE TRANSCRIPTIONAL REGULATOR YJDC"/>
    <property type="match status" value="1"/>
</dbReference>
<dbReference type="InterPro" id="IPR011075">
    <property type="entry name" value="TetR_C"/>
</dbReference>
<sequence length="191" mass="22226">MGRVKQFDEQIVLNKAMHIFWEKGYEKTSMQDLVDYMGIHRRSIYDTFGDKHELFLKSLDCYEFRLNQIINQQVKQDMTIKEKLETLFLSVSSVNNESPKGCLIVNSAAELSLLDEPIKKKIQELFDKSEMYLYQLLVEAMIKGEISKNKNLQELACYLHNAWVGIRVLVKTTNDQTKLPTIVKTTLSIIK</sequence>
<accession>A0A7X0X9R8</accession>
<evidence type="ECO:0000259" key="5">
    <source>
        <dbReference type="PROSITE" id="PS50977"/>
    </source>
</evidence>
<dbReference type="GO" id="GO:0003677">
    <property type="term" value="F:DNA binding"/>
    <property type="evidence" value="ECO:0007669"/>
    <property type="project" value="UniProtKB-UniRule"/>
</dbReference>
<evidence type="ECO:0000256" key="2">
    <source>
        <dbReference type="ARBA" id="ARBA00023125"/>
    </source>
</evidence>
<evidence type="ECO:0000256" key="3">
    <source>
        <dbReference type="ARBA" id="ARBA00023163"/>
    </source>
</evidence>
<dbReference type="InterPro" id="IPR001647">
    <property type="entry name" value="HTH_TetR"/>
</dbReference>
<dbReference type="InterPro" id="IPR036271">
    <property type="entry name" value="Tet_transcr_reg_TetR-rel_C_sf"/>
</dbReference>
<dbReference type="InterPro" id="IPR009057">
    <property type="entry name" value="Homeodomain-like_sf"/>
</dbReference>
<name>A0A7X0X9R8_9LIST</name>
<dbReference type="Proteomes" id="UP000561617">
    <property type="component" value="Unassembled WGS sequence"/>
</dbReference>
<gene>
    <name evidence="6" type="ORF">HCJ38_12240</name>
</gene>
<dbReference type="SUPFAM" id="SSF48498">
    <property type="entry name" value="Tetracyclin repressor-like, C-terminal domain"/>
    <property type="match status" value="1"/>
</dbReference>
<feature type="domain" description="HTH tetR-type" evidence="5">
    <location>
        <begin position="6"/>
        <end position="66"/>
    </location>
</feature>
<dbReference type="Pfam" id="PF00440">
    <property type="entry name" value="TetR_N"/>
    <property type="match status" value="1"/>
</dbReference>
<protein>
    <submittedName>
        <fullName evidence="6">TetR/AcrR family transcriptional regulator</fullName>
    </submittedName>
</protein>
<dbReference type="Gene3D" id="1.10.10.60">
    <property type="entry name" value="Homeodomain-like"/>
    <property type="match status" value="1"/>
</dbReference>
<dbReference type="Gene3D" id="1.10.357.10">
    <property type="entry name" value="Tetracycline Repressor, domain 2"/>
    <property type="match status" value="1"/>
</dbReference>
<evidence type="ECO:0000256" key="1">
    <source>
        <dbReference type="ARBA" id="ARBA00023015"/>
    </source>
</evidence>
<evidence type="ECO:0000313" key="6">
    <source>
        <dbReference type="EMBL" id="MBC1489761.1"/>
    </source>
</evidence>
<keyword evidence="3" id="KW-0804">Transcription</keyword>
<dbReference type="AlphaFoldDB" id="A0A7X0X9R8"/>
<proteinExistence type="predicted"/>
<organism evidence="6 7">
    <name type="scientific">Listeria immobilis</name>
    <dbReference type="NCBI Taxonomy" id="2713502"/>
    <lineage>
        <taxon>Bacteria</taxon>
        <taxon>Bacillati</taxon>
        <taxon>Bacillota</taxon>
        <taxon>Bacilli</taxon>
        <taxon>Bacillales</taxon>
        <taxon>Listeriaceae</taxon>
        <taxon>Listeria</taxon>
    </lineage>
</organism>
<dbReference type="Pfam" id="PF16925">
    <property type="entry name" value="TetR_C_13"/>
    <property type="match status" value="1"/>
</dbReference>